<dbReference type="Pfam" id="PF07734">
    <property type="entry name" value="FBA_1"/>
    <property type="match status" value="1"/>
</dbReference>
<dbReference type="SUPFAM" id="SSF50965">
    <property type="entry name" value="Galactose oxidase, central domain"/>
    <property type="match status" value="1"/>
</dbReference>
<dbReference type="PANTHER" id="PTHR31672:SF13">
    <property type="entry name" value="F-BOX PROTEIN CPR30-LIKE"/>
    <property type="match status" value="1"/>
</dbReference>
<dbReference type="InterPro" id="IPR036047">
    <property type="entry name" value="F-box-like_dom_sf"/>
</dbReference>
<proteinExistence type="predicted"/>
<keyword evidence="3" id="KW-1185">Reference proteome</keyword>
<dbReference type="NCBIfam" id="TIGR01640">
    <property type="entry name" value="F_box_assoc_1"/>
    <property type="match status" value="1"/>
</dbReference>
<dbReference type="InterPro" id="IPR001810">
    <property type="entry name" value="F-box_dom"/>
</dbReference>
<dbReference type="SUPFAM" id="SSF81383">
    <property type="entry name" value="F-box domain"/>
    <property type="match status" value="1"/>
</dbReference>
<dbReference type="CDD" id="cd22157">
    <property type="entry name" value="F-box_AtFBW1-like"/>
    <property type="match status" value="1"/>
</dbReference>
<organism evidence="2 3">
    <name type="scientific">Nyssa sinensis</name>
    <dbReference type="NCBI Taxonomy" id="561372"/>
    <lineage>
        <taxon>Eukaryota</taxon>
        <taxon>Viridiplantae</taxon>
        <taxon>Streptophyta</taxon>
        <taxon>Embryophyta</taxon>
        <taxon>Tracheophyta</taxon>
        <taxon>Spermatophyta</taxon>
        <taxon>Magnoliopsida</taxon>
        <taxon>eudicotyledons</taxon>
        <taxon>Gunneridae</taxon>
        <taxon>Pentapetalae</taxon>
        <taxon>asterids</taxon>
        <taxon>Cornales</taxon>
        <taxon>Nyssaceae</taxon>
        <taxon>Nyssa</taxon>
    </lineage>
</organism>
<gene>
    <name evidence="2" type="ORF">F0562_017317</name>
</gene>
<dbReference type="Proteomes" id="UP000325577">
    <property type="component" value="Linkage Group LG8"/>
</dbReference>
<dbReference type="SMART" id="SM00256">
    <property type="entry name" value="FBOX"/>
    <property type="match status" value="1"/>
</dbReference>
<evidence type="ECO:0000313" key="3">
    <source>
        <dbReference type="Proteomes" id="UP000325577"/>
    </source>
</evidence>
<dbReference type="PANTHER" id="PTHR31672">
    <property type="entry name" value="BNACNNG10540D PROTEIN"/>
    <property type="match status" value="1"/>
</dbReference>
<dbReference type="InterPro" id="IPR006527">
    <property type="entry name" value="F-box-assoc_dom_typ1"/>
</dbReference>
<evidence type="ECO:0000259" key="1">
    <source>
        <dbReference type="PROSITE" id="PS50181"/>
    </source>
</evidence>
<dbReference type="InterPro" id="IPR017451">
    <property type="entry name" value="F-box-assoc_interact_dom"/>
</dbReference>
<feature type="domain" description="F-box" evidence="1">
    <location>
        <begin position="1"/>
        <end position="44"/>
    </location>
</feature>
<name>A0A5J4ZE17_9ASTE</name>
<dbReference type="InterPro" id="IPR050796">
    <property type="entry name" value="SCF_F-box_component"/>
</dbReference>
<accession>A0A5J4ZE17</accession>
<dbReference type="PROSITE" id="PS50181">
    <property type="entry name" value="FBOX"/>
    <property type="match status" value="1"/>
</dbReference>
<dbReference type="EMBL" id="CM018051">
    <property type="protein sequence ID" value="KAA8516865.1"/>
    <property type="molecule type" value="Genomic_DNA"/>
</dbReference>
<protein>
    <recommendedName>
        <fullName evidence="1">F-box domain-containing protein</fullName>
    </recommendedName>
</protein>
<reference evidence="2 3" key="1">
    <citation type="submission" date="2019-09" db="EMBL/GenBank/DDBJ databases">
        <title>A chromosome-level genome assembly of the Chinese tupelo Nyssa sinensis.</title>
        <authorList>
            <person name="Yang X."/>
            <person name="Kang M."/>
            <person name="Yang Y."/>
            <person name="Xiong H."/>
            <person name="Wang M."/>
            <person name="Zhang Z."/>
            <person name="Wang Z."/>
            <person name="Wu H."/>
            <person name="Ma T."/>
            <person name="Liu J."/>
            <person name="Xi Z."/>
        </authorList>
    </citation>
    <scope>NUCLEOTIDE SEQUENCE [LARGE SCALE GENOMIC DNA]</scope>
    <source>
        <strain evidence="2">J267</strain>
        <tissue evidence="2">Leaf</tissue>
    </source>
</reference>
<evidence type="ECO:0000313" key="2">
    <source>
        <dbReference type="EMBL" id="KAA8516865.1"/>
    </source>
</evidence>
<dbReference type="OrthoDB" id="591557at2759"/>
<sequence length="381" mass="44052">MSELPADVVTDILSRLSVATLLRFRCVSKPWCALIDGSDFIKFHLKRSIETKNNLSIIFRDGIGLYTIDFEWLDEAVKLDTPLEFKDCEIEVSGSCNGLLCLSNIEQDIVLWNPSTRKCKKLPVTPIGFPRGFSILDTCPFIVYGFGHDVVNDEYKVVRMVQYYVQDNDSFDSEVKVYNLKSNSWRRIPDFPYYLCQYEVDGILAGGALHWVVSRKPKPATANLIAGFDIGTEEYRLVPQPEYVDKKFLMNIGVLGECLCILCNYYLVGVHIWVMKEYGVKESWTKLFSVVQPIVTRSFRYVWPRLIAYSKSRREVLLALDYDGLFWYDLKKKTIKNVRIPDMSYPFLWDICFRSLVPLGSNGGSDTRELKEKEEEEEIIY</sequence>
<dbReference type="Pfam" id="PF00646">
    <property type="entry name" value="F-box"/>
    <property type="match status" value="1"/>
</dbReference>
<dbReference type="InterPro" id="IPR011043">
    <property type="entry name" value="Gal_Oxase/kelch_b-propeller"/>
</dbReference>
<dbReference type="AlphaFoldDB" id="A0A5J4ZE17"/>
<dbReference type="Gene3D" id="1.20.1280.50">
    <property type="match status" value="1"/>
</dbReference>